<evidence type="ECO:0000313" key="2">
    <source>
        <dbReference type="EMBL" id="KXS95740.1"/>
    </source>
</evidence>
<evidence type="ECO:0000256" key="1">
    <source>
        <dbReference type="SAM" id="Phobius"/>
    </source>
</evidence>
<proteinExistence type="predicted"/>
<name>A0A139GZV5_9PEZI</name>
<organism evidence="2 3">
    <name type="scientific">Pseudocercospora eumusae</name>
    <dbReference type="NCBI Taxonomy" id="321146"/>
    <lineage>
        <taxon>Eukaryota</taxon>
        <taxon>Fungi</taxon>
        <taxon>Dikarya</taxon>
        <taxon>Ascomycota</taxon>
        <taxon>Pezizomycotina</taxon>
        <taxon>Dothideomycetes</taxon>
        <taxon>Dothideomycetidae</taxon>
        <taxon>Mycosphaerellales</taxon>
        <taxon>Mycosphaerellaceae</taxon>
        <taxon>Pseudocercospora</taxon>
    </lineage>
</organism>
<dbReference type="OrthoDB" id="3525482at2759"/>
<feature type="transmembrane region" description="Helical" evidence="1">
    <location>
        <begin position="74"/>
        <end position="92"/>
    </location>
</feature>
<keyword evidence="1" id="KW-0812">Transmembrane</keyword>
<evidence type="ECO:0000313" key="3">
    <source>
        <dbReference type="Proteomes" id="UP000070133"/>
    </source>
</evidence>
<keyword evidence="3" id="KW-1185">Reference proteome</keyword>
<keyword evidence="1" id="KW-1133">Transmembrane helix</keyword>
<feature type="transmembrane region" description="Helical" evidence="1">
    <location>
        <begin position="104"/>
        <end position="122"/>
    </location>
</feature>
<comment type="caution">
    <text evidence="2">The sequence shown here is derived from an EMBL/GenBank/DDBJ whole genome shotgun (WGS) entry which is preliminary data.</text>
</comment>
<gene>
    <name evidence="2" type="ORF">AC578_5309</name>
</gene>
<dbReference type="Proteomes" id="UP000070133">
    <property type="component" value="Unassembled WGS sequence"/>
</dbReference>
<keyword evidence="1" id="KW-0472">Membrane</keyword>
<accession>A0A139GZV5</accession>
<reference evidence="2 3" key="1">
    <citation type="submission" date="2015-07" db="EMBL/GenBank/DDBJ databases">
        <title>Comparative genomics of the Sigatoka disease complex on banana suggests a link between parallel evolutionary changes in Pseudocercospora fijiensis and Pseudocercospora eumusae and increased virulence on the banana host.</title>
        <authorList>
            <person name="Chang T.-C."/>
            <person name="Salvucci A."/>
            <person name="Crous P.W."/>
            <person name="Stergiopoulos I."/>
        </authorList>
    </citation>
    <scope>NUCLEOTIDE SEQUENCE [LARGE SCALE GENOMIC DNA]</scope>
    <source>
        <strain evidence="2 3">CBS 114824</strain>
    </source>
</reference>
<dbReference type="EMBL" id="LFZN01000202">
    <property type="protein sequence ID" value="KXS95740.1"/>
    <property type="molecule type" value="Genomic_DNA"/>
</dbReference>
<sequence>MITNSLANSTCFVSWLEDSEALAQVNLLEAIPGRDDVDSATQWYTYSRELSKQCVRLQKLEKIRSTEMKKEKKNFILVFITCAAFLNLFPAIGEATGNGLFARISVMVIGVGNAALTVYDIIENPEVATFAIIGGLLGAVGREEVMVACLAKTLRSEAEHS</sequence>
<dbReference type="AlphaFoldDB" id="A0A139GZV5"/>
<protein>
    <submittedName>
        <fullName evidence="2">Uncharacterized protein</fullName>
    </submittedName>
</protein>